<proteinExistence type="predicted"/>
<dbReference type="AlphaFoldDB" id="A0A9Q7HSD6"/>
<protein>
    <submittedName>
        <fullName evidence="1">Uncharacterized protein</fullName>
    </submittedName>
</protein>
<dbReference type="RefSeq" id="WP_008791081.1">
    <property type="nucleotide sequence ID" value="NZ_AP031443.1"/>
</dbReference>
<dbReference type="Proteomes" id="UP001211987">
    <property type="component" value="Unassembled WGS sequence"/>
</dbReference>
<organism evidence="1 2">
    <name type="scientific">Thomasclavelia ramosa</name>
    <dbReference type="NCBI Taxonomy" id="1547"/>
    <lineage>
        <taxon>Bacteria</taxon>
        <taxon>Bacillati</taxon>
        <taxon>Bacillota</taxon>
        <taxon>Erysipelotrichia</taxon>
        <taxon>Erysipelotrichales</taxon>
        <taxon>Coprobacillaceae</taxon>
        <taxon>Thomasclavelia</taxon>
    </lineage>
</organism>
<comment type="caution">
    <text evidence="1">The sequence shown here is derived from an EMBL/GenBank/DDBJ whole genome shotgun (WGS) entry which is preliminary data.</text>
</comment>
<evidence type="ECO:0000313" key="2">
    <source>
        <dbReference type="Proteomes" id="UP001211987"/>
    </source>
</evidence>
<gene>
    <name evidence="1" type="ORF">PM738_15305</name>
</gene>
<reference evidence="1" key="1">
    <citation type="submission" date="2023-01" db="EMBL/GenBank/DDBJ databases">
        <title>Human gut microbiome strain richness.</title>
        <authorList>
            <person name="Chen-Liaw A."/>
        </authorList>
    </citation>
    <scope>NUCLEOTIDE SEQUENCE</scope>
    <source>
        <strain evidence="1">1001217st2_G6_1001217B_191108</strain>
    </source>
</reference>
<name>A0A9Q7HSD6_9FIRM</name>
<dbReference type="EMBL" id="JAQLKE010000032">
    <property type="protein sequence ID" value="MDB7085174.1"/>
    <property type="molecule type" value="Genomic_DNA"/>
</dbReference>
<accession>A0A9Q7HSD6</accession>
<evidence type="ECO:0000313" key="1">
    <source>
        <dbReference type="EMBL" id="MDB7085174.1"/>
    </source>
</evidence>
<sequence>MQNILIVKSCDFVYSPMFSCEDVDPAYQQAFIKPNFYFVDDSKLNLKIDISVGKNKTDYDFNMLINYEVDLDECYSTSKKPKHEIVKEIMKEFDILDGCRTLVEQQIEMSKKLNLHLKNNIKNTRVKNLLKGGH</sequence>